<organism evidence="7 8">
    <name type="scientific">Gadus morhua</name>
    <name type="common">Atlantic cod</name>
    <dbReference type="NCBI Taxonomy" id="8049"/>
    <lineage>
        <taxon>Eukaryota</taxon>
        <taxon>Metazoa</taxon>
        <taxon>Chordata</taxon>
        <taxon>Craniata</taxon>
        <taxon>Vertebrata</taxon>
        <taxon>Euteleostomi</taxon>
        <taxon>Actinopterygii</taxon>
        <taxon>Neopterygii</taxon>
        <taxon>Teleostei</taxon>
        <taxon>Neoteleostei</taxon>
        <taxon>Acanthomorphata</taxon>
        <taxon>Zeiogadaria</taxon>
        <taxon>Gadariae</taxon>
        <taxon>Gadiformes</taxon>
        <taxon>Gadoidei</taxon>
        <taxon>Gadidae</taxon>
        <taxon>Gadus</taxon>
    </lineage>
</organism>
<evidence type="ECO:0000256" key="6">
    <source>
        <dbReference type="SAM" id="Phobius"/>
    </source>
</evidence>
<dbReference type="GO" id="GO:0006656">
    <property type="term" value="P:phosphatidylcholine biosynthetic process"/>
    <property type="evidence" value="ECO:0007669"/>
    <property type="project" value="InterPro"/>
</dbReference>
<dbReference type="GO" id="GO:0004608">
    <property type="term" value="F:phosphatidylethanolamine N-methyltransferase activity"/>
    <property type="evidence" value="ECO:0007669"/>
    <property type="project" value="TreeGrafter"/>
</dbReference>
<keyword evidence="6" id="KW-1133">Transmembrane helix</keyword>
<dbReference type="GO" id="GO:0032259">
    <property type="term" value="P:methylation"/>
    <property type="evidence" value="ECO:0007669"/>
    <property type="project" value="UniProtKB-KW"/>
</dbReference>
<keyword evidence="6" id="KW-0472">Membrane</keyword>
<dbReference type="Proteomes" id="UP000694546">
    <property type="component" value="Chromosome 18"/>
</dbReference>
<dbReference type="GeneTree" id="ENSGT01030000240238"/>
<feature type="transmembrane region" description="Helical" evidence="6">
    <location>
        <begin position="64"/>
        <end position="85"/>
    </location>
</feature>
<feature type="transmembrane region" description="Helical" evidence="6">
    <location>
        <begin position="34"/>
        <end position="52"/>
    </location>
</feature>
<dbReference type="InterPro" id="IPR024960">
    <property type="entry name" value="PEMT/MFAP"/>
</dbReference>
<keyword evidence="6" id="KW-0812">Transmembrane</keyword>
<dbReference type="PANTHER" id="PTHR15458">
    <property type="entry name" value="PHOSPHATIDYLETHANOLAMINE N-METHYLTRANSFERASE"/>
    <property type="match status" value="1"/>
</dbReference>
<dbReference type="AlphaFoldDB" id="A0A8C5CHB4"/>
<proteinExistence type="predicted"/>
<feature type="transmembrane region" description="Helical" evidence="6">
    <location>
        <begin position="108"/>
        <end position="132"/>
    </location>
</feature>
<evidence type="ECO:0000256" key="3">
    <source>
        <dbReference type="ARBA" id="ARBA00022691"/>
    </source>
</evidence>
<dbReference type="PANTHER" id="PTHR15458:SF5">
    <property type="entry name" value="PHOSPHATIDYLETHANOLAMINE N-METHYLTRANSFERASE"/>
    <property type="match status" value="1"/>
</dbReference>
<keyword evidence="2" id="KW-0808">Transferase</keyword>
<feature type="region of interest" description="Disordered" evidence="5">
    <location>
        <begin position="205"/>
        <end position="224"/>
    </location>
</feature>
<keyword evidence="8" id="KW-1185">Reference proteome</keyword>
<keyword evidence="1" id="KW-0489">Methyltransferase</keyword>
<reference evidence="7" key="1">
    <citation type="submission" date="2025-08" db="UniProtKB">
        <authorList>
            <consortium name="Ensembl"/>
        </authorList>
    </citation>
    <scope>IDENTIFICATION</scope>
</reference>
<evidence type="ECO:0000256" key="1">
    <source>
        <dbReference type="ARBA" id="ARBA00022603"/>
    </source>
</evidence>
<evidence type="ECO:0000313" key="7">
    <source>
        <dbReference type="Ensembl" id="ENSGMOP00000062411.1"/>
    </source>
</evidence>
<evidence type="ECO:0000313" key="8">
    <source>
        <dbReference type="Proteomes" id="UP000694546"/>
    </source>
</evidence>
<evidence type="ECO:0000256" key="5">
    <source>
        <dbReference type="SAM" id="MobiDB-lite"/>
    </source>
</evidence>
<evidence type="ECO:0008006" key="9">
    <source>
        <dbReference type="Google" id="ProtNLM"/>
    </source>
</evidence>
<protein>
    <recommendedName>
        <fullName evidence="9">Phosphatidylethanolamine N-methyltransferase</fullName>
    </recommendedName>
</protein>
<reference evidence="7" key="2">
    <citation type="submission" date="2025-09" db="UniProtKB">
        <authorList>
            <consortium name="Ensembl"/>
        </authorList>
    </citation>
    <scope>IDENTIFICATION</scope>
</reference>
<name>A0A8C5CHB4_GADMO</name>
<evidence type="ECO:0000256" key="2">
    <source>
        <dbReference type="ARBA" id="ARBA00022679"/>
    </source>
</evidence>
<accession>A0A8C5CHB4</accession>
<dbReference type="Ensembl" id="ENSGMOT00000041536.1">
    <property type="protein sequence ID" value="ENSGMOP00000062411.1"/>
    <property type="gene ID" value="ENSGMOG00000032351.1"/>
</dbReference>
<sequence length="241" mass="27117">MAMRRPTRAPVCLQVDMSLLGEVVRHVDVSDPRFCVAVLAVLFNPFFWNVVARWEHRTRGLSRLFRSPSLACYCLGVLIILLNVYRSHSMAVVMKAQPRWELLDRVEVFYAGAVLMAAGGLLVLTSFLSLGFTGTFLGGSRTHAPTHAHTHANSTNTYTCMHTHHAHKCTLARKHTQTHACININPHIVHNPEHEMHAHARTPTATYTRTPGHKSSQTTHKHKDIPSFTYPTLCNRFKPLS</sequence>
<keyword evidence="4" id="KW-0256">Endoplasmic reticulum</keyword>
<keyword evidence="3" id="KW-0949">S-adenosyl-L-methionine</keyword>
<evidence type="ECO:0000256" key="4">
    <source>
        <dbReference type="ARBA" id="ARBA00022824"/>
    </source>
</evidence>